<name>B3E596_TRIL1</name>
<dbReference type="AlphaFoldDB" id="B3E596"/>
<keyword evidence="2" id="KW-0444">Lipid biosynthesis</keyword>
<keyword evidence="4" id="KW-0276">Fatty acid metabolism</keyword>
<dbReference type="SUPFAM" id="SSF54637">
    <property type="entry name" value="Thioesterase/thiol ester dehydrase-isomerase"/>
    <property type="match status" value="2"/>
</dbReference>
<keyword evidence="11" id="KW-1185">Reference proteome</keyword>
<evidence type="ECO:0000256" key="3">
    <source>
        <dbReference type="ARBA" id="ARBA00022801"/>
    </source>
</evidence>
<dbReference type="GO" id="GO:0016297">
    <property type="term" value="F:fatty acyl-[ACP] hydrolase activity"/>
    <property type="evidence" value="ECO:0007669"/>
    <property type="project" value="InterPro"/>
</dbReference>
<accession>B3E596</accession>
<keyword evidence="5" id="KW-0809">Transit peptide</keyword>
<reference evidence="10 11" key="1">
    <citation type="submission" date="2008-05" db="EMBL/GenBank/DDBJ databases">
        <title>Complete sequence of chromosome of Geobacter lovleyi SZ.</title>
        <authorList>
            <consortium name="US DOE Joint Genome Institute"/>
            <person name="Lucas S."/>
            <person name="Copeland A."/>
            <person name="Lapidus A."/>
            <person name="Glavina del Rio T."/>
            <person name="Dalin E."/>
            <person name="Tice H."/>
            <person name="Bruce D."/>
            <person name="Goodwin L."/>
            <person name="Pitluck S."/>
            <person name="Chertkov O."/>
            <person name="Meincke L."/>
            <person name="Brettin T."/>
            <person name="Detter J.C."/>
            <person name="Han C."/>
            <person name="Tapia R."/>
            <person name="Kuske C.R."/>
            <person name="Schmutz J."/>
            <person name="Larimer F."/>
            <person name="Land M."/>
            <person name="Hauser L."/>
            <person name="Kyrpides N."/>
            <person name="Mikhailova N."/>
            <person name="Sung Y."/>
            <person name="Fletcher K.E."/>
            <person name="Ritalahti K.M."/>
            <person name="Loeffler F.E."/>
            <person name="Richardson P."/>
        </authorList>
    </citation>
    <scope>NUCLEOTIDE SEQUENCE [LARGE SCALE GENOMIC DNA]</scope>
    <source>
        <strain evidence="11">ATCC BAA-1151 / DSM 17278 / SZ</strain>
    </source>
</reference>
<dbReference type="InterPro" id="IPR045023">
    <property type="entry name" value="FATA/B"/>
</dbReference>
<feature type="domain" description="Acyl-ACP thioesterase N-terminal hotdog" evidence="8">
    <location>
        <begin position="6"/>
        <end position="126"/>
    </location>
</feature>
<dbReference type="Pfam" id="PF20791">
    <property type="entry name" value="Acyl-ACP_TE_C"/>
    <property type="match status" value="1"/>
</dbReference>
<evidence type="ECO:0000259" key="9">
    <source>
        <dbReference type="Pfam" id="PF20791"/>
    </source>
</evidence>
<evidence type="ECO:0000256" key="7">
    <source>
        <dbReference type="ARBA" id="ARBA00023160"/>
    </source>
</evidence>
<dbReference type="Pfam" id="PF01643">
    <property type="entry name" value="Acyl-ACP_TE"/>
    <property type="match status" value="1"/>
</dbReference>
<dbReference type="Proteomes" id="UP000002420">
    <property type="component" value="Chromosome"/>
</dbReference>
<dbReference type="InterPro" id="IPR029069">
    <property type="entry name" value="HotDog_dom_sf"/>
</dbReference>
<gene>
    <name evidence="10" type="ordered locus">Glov_2367</name>
</gene>
<dbReference type="eggNOG" id="COG3884">
    <property type="taxonomic scope" value="Bacteria"/>
</dbReference>
<dbReference type="InterPro" id="IPR049427">
    <property type="entry name" value="Acyl-ACP_TE_C"/>
</dbReference>
<feature type="domain" description="Acyl-ACP thioesterase-like C-terminal" evidence="9">
    <location>
        <begin position="152"/>
        <end position="245"/>
    </location>
</feature>
<sequence length="254" mass="29051">MHNQLQQTVNARYHELDPHNRVRLPVIFAWLQEVGAEHALQLGVGLKDLKKLGLTWVLSRLTLELQRPIRGTEQVTVTTWPVTREGRFSIRDYLLTDQQGKDIGRATSSWAAINLKSRRPVKIDEHLPHYPLHPLRALDDPFDTLPALEQCRTMLQLPVLRADLDMNNHVNNTVYPGWALEAVPEELFSRSVPLLIEIGFRSEALYGDSIRSCCAPLGTDPRVLLHRIESVKDGTELCRLRTTWQPVAPRRQSE</sequence>
<keyword evidence="3" id="KW-0378">Hydrolase</keyword>
<proteinExistence type="inferred from homology"/>
<keyword evidence="6" id="KW-0443">Lipid metabolism</keyword>
<evidence type="ECO:0000256" key="2">
    <source>
        <dbReference type="ARBA" id="ARBA00022516"/>
    </source>
</evidence>
<organism evidence="10 11">
    <name type="scientific">Trichlorobacter lovleyi (strain ATCC BAA-1151 / DSM 17278 / SZ)</name>
    <name type="common">Geobacter lovleyi</name>
    <dbReference type="NCBI Taxonomy" id="398767"/>
    <lineage>
        <taxon>Bacteria</taxon>
        <taxon>Pseudomonadati</taxon>
        <taxon>Thermodesulfobacteriota</taxon>
        <taxon>Desulfuromonadia</taxon>
        <taxon>Geobacterales</taxon>
        <taxon>Geobacteraceae</taxon>
        <taxon>Trichlorobacter</taxon>
    </lineage>
</organism>
<dbReference type="PANTHER" id="PTHR31727">
    <property type="entry name" value="OLEOYL-ACYL CARRIER PROTEIN THIOESTERASE 1, CHLOROPLASTIC"/>
    <property type="match status" value="1"/>
</dbReference>
<dbReference type="HOGENOM" id="CLU_045466_2_0_7"/>
<comment type="similarity">
    <text evidence="1">Belongs to the acyl-ACP thioesterase family.</text>
</comment>
<dbReference type="PANTHER" id="PTHR31727:SF6">
    <property type="entry name" value="OLEOYL-ACYL CARRIER PROTEIN THIOESTERASE 1, CHLOROPLASTIC"/>
    <property type="match status" value="1"/>
</dbReference>
<protein>
    <submittedName>
        <fullName evidence="10">Acyl-ACP thioesterase</fullName>
    </submittedName>
</protein>
<evidence type="ECO:0000313" key="10">
    <source>
        <dbReference type="EMBL" id="ACD96083.1"/>
    </source>
</evidence>
<evidence type="ECO:0000256" key="1">
    <source>
        <dbReference type="ARBA" id="ARBA00006500"/>
    </source>
</evidence>
<evidence type="ECO:0000256" key="4">
    <source>
        <dbReference type="ARBA" id="ARBA00022832"/>
    </source>
</evidence>
<evidence type="ECO:0000256" key="5">
    <source>
        <dbReference type="ARBA" id="ARBA00022946"/>
    </source>
</evidence>
<evidence type="ECO:0000256" key="6">
    <source>
        <dbReference type="ARBA" id="ARBA00023098"/>
    </source>
</evidence>
<dbReference type="Gene3D" id="3.10.129.10">
    <property type="entry name" value="Hotdog Thioesterase"/>
    <property type="match status" value="1"/>
</dbReference>
<dbReference type="CDD" id="cd00586">
    <property type="entry name" value="4HBT"/>
    <property type="match status" value="1"/>
</dbReference>
<dbReference type="GO" id="GO:0000036">
    <property type="term" value="F:acyl carrier activity"/>
    <property type="evidence" value="ECO:0007669"/>
    <property type="project" value="TreeGrafter"/>
</dbReference>
<evidence type="ECO:0000313" key="11">
    <source>
        <dbReference type="Proteomes" id="UP000002420"/>
    </source>
</evidence>
<dbReference type="STRING" id="398767.Glov_2367"/>
<dbReference type="KEGG" id="glo:Glov_2367"/>
<dbReference type="EMBL" id="CP001089">
    <property type="protein sequence ID" value="ACD96083.1"/>
    <property type="molecule type" value="Genomic_DNA"/>
</dbReference>
<dbReference type="RefSeq" id="WP_012470416.1">
    <property type="nucleotide sequence ID" value="NC_010814.1"/>
</dbReference>
<dbReference type="InterPro" id="IPR002864">
    <property type="entry name" value="Acyl-ACP_thioesterase_NHD"/>
</dbReference>
<keyword evidence="7" id="KW-0275">Fatty acid biosynthesis</keyword>
<evidence type="ECO:0000259" key="8">
    <source>
        <dbReference type="Pfam" id="PF01643"/>
    </source>
</evidence>